<reference evidence="11 12" key="1">
    <citation type="submission" date="2017-05" db="EMBL/GenBank/DDBJ databases">
        <title>Vagococcus spp. assemblies.</title>
        <authorList>
            <person name="Gulvik C.A."/>
        </authorList>
    </citation>
    <scope>NUCLEOTIDE SEQUENCE [LARGE SCALE GENOMIC DNA]</scope>
    <source>
        <strain evidence="11 12">DSM 24756</strain>
    </source>
</reference>
<accession>A0A430AKM9</accession>
<dbReference type="Gene3D" id="3.40.50.300">
    <property type="entry name" value="P-loop containing nucleotide triphosphate hydrolases"/>
    <property type="match status" value="2"/>
</dbReference>
<evidence type="ECO:0000256" key="7">
    <source>
        <dbReference type="ARBA" id="ARBA00022806"/>
    </source>
</evidence>
<dbReference type="SMART" id="SM00487">
    <property type="entry name" value="DEXDc"/>
    <property type="match status" value="1"/>
</dbReference>
<proteinExistence type="inferred from homology"/>
<comment type="similarity">
    <text evidence="1">In the N-terminal section; belongs to the CRISPR-associated nuclease Cas3-HD family.</text>
</comment>
<dbReference type="InterPro" id="IPR014001">
    <property type="entry name" value="Helicase_ATP-bd"/>
</dbReference>
<dbReference type="Gene3D" id="1.10.3210.30">
    <property type="match status" value="1"/>
</dbReference>
<dbReference type="InterPro" id="IPR006483">
    <property type="entry name" value="CRISPR-assoc_Cas3_HD"/>
</dbReference>
<dbReference type="InterPro" id="IPR006474">
    <property type="entry name" value="Helicase_Cas3_CRISPR-ass_core"/>
</dbReference>
<comment type="caution">
    <text evidence="11">The sequence shown here is derived from an EMBL/GenBank/DDBJ whole genome shotgun (WGS) entry which is preliminary data.</text>
</comment>
<dbReference type="GO" id="GO:0004518">
    <property type="term" value="F:nuclease activity"/>
    <property type="evidence" value="ECO:0007669"/>
    <property type="project" value="UniProtKB-KW"/>
</dbReference>
<dbReference type="SMART" id="SM00471">
    <property type="entry name" value="HDc"/>
    <property type="match status" value="1"/>
</dbReference>
<dbReference type="CDD" id="cd09641">
    <property type="entry name" value="Cas3''_I"/>
    <property type="match status" value="1"/>
</dbReference>
<keyword evidence="9" id="KW-0051">Antiviral defense</keyword>
<dbReference type="InterPro" id="IPR027417">
    <property type="entry name" value="P-loop_NTPase"/>
</dbReference>
<name>A0A430AKM9_9ENTE</name>
<dbReference type="GO" id="GO:0046872">
    <property type="term" value="F:metal ion binding"/>
    <property type="evidence" value="ECO:0007669"/>
    <property type="project" value="UniProtKB-KW"/>
</dbReference>
<dbReference type="PROSITE" id="PS51643">
    <property type="entry name" value="HD_CAS3"/>
    <property type="match status" value="1"/>
</dbReference>
<dbReference type="Pfam" id="PF22590">
    <property type="entry name" value="Cas3-like_C_2"/>
    <property type="match status" value="1"/>
</dbReference>
<keyword evidence="3" id="KW-0540">Nuclease</keyword>
<dbReference type="GO" id="GO:0005524">
    <property type="term" value="F:ATP binding"/>
    <property type="evidence" value="ECO:0007669"/>
    <property type="project" value="UniProtKB-KW"/>
</dbReference>
<dbReference type="InterPro" id="IPR003607">
    <property type="entry name" value="HD/PDEase_dom"/>
</dbReference>
<evidence type="ECO:0000256" key="6">
    <source>
        <dbReference type="ARBA" id="ARBA00022801"/>
    </source>
</evidence>
<keyword evidence="7" id="KW-0347">Helicase</keyword>
<evidence type="ECO:0000259" key="10">
    <source>
        <dbReference type="PROSITE" id="PS51643"/>
    </source>
</evidence>
<dbReference type="SUPFAM" id="SSF52540">
    <property type="entry name" value="P-loop containing nucleoside triphosphate hydrolases"/>
    <property type="match status" value="1"/>
</dbReference>
<dbReference type="GO" id="GO:0016787">
    <property type="term" value="F:hydrolase activity"/>
    <property type="evidence" value="ECO:0007669"/>
    <property type="project" value="UniProtKB-KW"/>
</dbReference>
<keyword evidence="6" id="KW-0378">Hydrolase</keyword>
<dbReference type="InterPro" id="IPR050547">
    <property type="entry name" value="DEAD_box_RNA_helicases"/>
</dbReference>
<dbReference type="GO" id="GO:0003723">
    <property type="term" value="F:RNA binding"/>
    <property type="evidence" value="ECO:0007669"/>
    <property type="project" value="TreeGrafter"/>
</dbReference>
<evidence type="ECO:0000256" key="3">
    <source>
        <dbReference type="ARBA" id="ARBA00022722"/>
    </source>
</evidence>
<evidence type="ECO:0000313" key="12">
    <source>
        <dbReference type="Proteomes" id="UP000288669"/>
    </source>
</evidence>
<dbReference type="InterPro" id="IPR011545">
    <property type="entry name" value="DEAD/DEAH_box_helicase_dom"/>
</dbReference>
<evidence type="ECO:0000256" key="5">
    <source>
        <dbReference type="ARBA" id="ARBA00022741"/>
    </source>
</evidence>
<dbReference type="InterPro" id="IPR054712">
    <property type="entry name" value="Cas3-like_dom"/>
</dbReference>
<dbReference type="Pfam" id="PF18019">
    <property type="entry name" value="Cas3_HD"/>
    <property type="match status" value="1"/>
</dbReference>
<evidence type="ECO:0000256" key="2">
    <source>
        <dbReference type="ARBA" id="ARBA00009046"/>
    </source>
</evidence>
<keyword evidence="12" id="KW-1185">Reference proteome</keyword>
<keyword evidence="4" id="KW-0479">Metal-binding</keyword>
<evidence type="ECO:0000313" key="11">
    <source>
        <dbReference type="EMBL" id="RSU08638.1"/>
    </source>
</evidence>
<evidence type="ECO:0000256" key="4">
    <source>
        <dbReference type="ARBA" id="ARBA00022723"/>
    </source>
</evidence>
<dbReference type="NCBIfam" id="TIGR01596">
    <property type="entry name" value="cas3_HD"/>
    <property type="match status" value="1"/>
</dbReference>
<dbReference type="Proteomes" id="UP000288669">
    <property type="component" value="Unassembled WGS sequence"/>
</dbReference>
<sequence>MKVFLAKSDGETLVDHTLNLLENSKILYQIYPKIELKANLLELACIYHDLGKINHKFQTKVRQNQSTILGEIPHGLLSTAFIPTKELISRKYSNTEISVLAYSVAYHHERELSGLENENFVNEIEALKQDVMEFPFSRLGLESLTVRKLSSKYFKFKSILRARDDEEKYHLYVMLKGLLNRVDYAASAHSQVEYPPNFLDEKLEELHFQWNSLQEYMRAHQDLNMVAVAQTGMGKTEAGLLWIGNNKGFFTLPLRTAINAIYSRIYSTIVKEKQENRVGLLHADIYQEYTKLKDLEIPVEEYETKTRQWCLPLTVCTIDQIFDFVYRYAGYESKLATLSYSKIVIDEIQMYSADLLAYLLVGLRYIHQYGGKFAILTATLPPFILDLLKRQGIPFAAPEKPFIDAALSIRHAMEVVESAIQIEPILAQYQKNKVLVICNTVKQAKIIFEELSAKLNLGEVHLLHSQFIKQDRAKKEEMIFDFGQKECDESGIWVTTQVVEASLDIDFDILFTELSDLNGLFQRMGRCYRKRLWTEEVGTNVYVFNGGDKACSGVKYVVDKQLFENSKTCLKQQDGPLSEEKKMHLVEETYTTEKMKNTEYYQKVIDNMDYLDLSSEGEESKKNVKKIFRNIHNRTIIPNPVYQEKIDEIERLLIVLKERSKLKQTDDEKKIWQKKRKDARYKISQFTVEIPEYTIKDDSIVQTIEINKYKKIEILNCDYSFDSGITYKKGQKEIESNIF</sequence>
<dbReference type="NCBIfam" id="TIGR01587">
    <property type="entry name" value="cas3_core"/>
    <property type="match status" value="1"/>
</dbReference>
<dbReference type="RefSeq" id="WP_245975015.1">
    <property type="nucleotide sequence ID" value="NZ_JBHLWU010000001.1"/>
</dbReference>
<comment type="similarity">
    <text evidence="2">In the central section; belongs to the CRISPR-associated helicase Cas3 family.</text>
</comment>
<evidence type="ECO:0000256" key="8">
    <source>
        <dbReference type="ARBA" id="ARBA00022840"/>
    </source>
</evidence>
<evidence type="ECO:0000256" key="9">
    <source>
        <dbReference type="ARBA" id="ARBA00023118"/>
    </source>
</evidence>
<feature type="domain" description="HD Cas3-type" evidence="10">
    <location>
        <begin position="6"/>
        <end position="185"/>
    </location>
</feature>
<dbReference type="Pfam" id="PF00270">
    <property type="entry name" value="DEAD"/>
    <property type="match status" value="1"/>
</dbReference>
<keyword evidence="5" id="KW-0547">Nucleotide-binding</keyword>
<dbReference type="AlphaFoldDB" id="A0A430AKM9"/>
<dbReference type="GO" id="GO:0003724">
    <property type="term" value="F:RNA helicase activity"/>
    <property type="evidence" value="ECO:0007669"/>
    <property type="project" value="TreeGrafter"/>
</dbReference>
<dbReference type="GO" id="GO:0051607">
    <property type="term" value="P:defense response to virus"/>
    <property type="evidence" value="ECO:0007669"/>
    <property type="project" value="UniProtKB-KW"/>
</dbReference>
<keyword evidence="8" id="KW-0067">ATP-binding</keyword>
<organism evidence="11 12">
    <name type="scientific">Vagococcus entomophilus</name>
    <dbReference type="NCBI Taxonomy" id="1160095"/>
    <lineage>
        <taxon>Bacteria</taxon>
        <taxon>Bacillati</taxon>
        <taxon>Bacillota</taxon>
        <taxon>Bacilli</taxon>
        <taxon>Lactobacillales</taxon>
        <taxon>Enterococcaceae</taxon>
        <taxon>Vagococcus</taxon>
    </lineage>
</organism>
<dbReference type="SUPFAM" id="SSF109604">
    <property type="entry name" value="HD-domain/PDEase-like"/>
    <property type="match status" value="1"/>
</dbReference>
<dbReference type="EMBL" id="NGJZ01000001">
    <property type="protein sequence ID" value="RSU08638.1"/>
    <property type="molecule type" value="Genomic_DNA"/>
</dbReference>
<dbReference type="PANTHER" id="PTHR47963">
    <property type="entry name" value="DEAD-BOX ATP-DEPENDENT RNA HELICASE 47, MITOCHONDRIAL"/>
    <property type="match status" value="1"/>
</dbReference>
<dbReference type="InterPro" id="IPR038257">
    <property type="entry name" value="CRISPR-assoc_Cas3_HD_sf"/>
</dbReference>
<dbReference type="PANTHER" id="PTHR47963:SF9">
    <property type="entry name" value="CRISPR-ASSOCIATED ENDONUCLEASE_HELICASE CAS3"/>
    <property type="match status" value="1"/>
</dbReference>
<evidence type="ECO:0000256" key="1">
    <source>
        <dbReference type="ARBA" id="ARBA00006847"/>
    </source>
</evidence>
<protein>
    <recommendedName>
        <fullName evidence="10">HD Cas3-type domain-containing protein</fullName>
    </recommendedName>
</protein>
<gene>
    <name evidence="11" type="ORF">CBF30_05270</name>
</gene>